<dbReference type="Pfam" id="PF12392">
    <property type="entry name" value="DUF3656"/>
    <property type="match status" value="1"/>
</dbReference>
<dbReference type="PROSITE" id="PS01276">
    <property type="entry name" value="PEPTIDASE_U32"/>
    <property type="match status" value="1"/>
</dbReference>
<evidence type="ECO:0000313" key="2">
    <source>
        <dbReference type="EMBL" id="KDR95996.1"/>
    </source>
</evidence>
<reference evidence="2 3" key="1">
    <citation type="submission" date="2014-03" db="EMBL/GenBank/DDBJ databases">
        <title>Genome sequence of Clostridium litorale W6, DSM 5388.</title>
        <authorList>
            <person name="Poehlein A."/>
            <person name="Jagirdar A."/>
            <person name="Khonsari B."/>
            <person name="Chibani C.M."/>
            <person name="Gutierrez Gutierrez D.A."/>
            <person name="Davydova E."/>
            <person name="Alghaithi H.S."/>
            <person name="Nair K.P."/>
            <person name="Dhamotharan K."/>
            <person name="Chandran L."/>
            <person name="G W."/>
            <person name="Daniel R."/>
        </authorList>
    </citation>
    <scope>NUCLEOTIDE SEQUENCE [LARGE SCALE GENOMIC DNA]</scope>
    <source>
        <strain evidence="2 3">W6</strain>
    </source>
</reference>
<evidence type="ECO:0000313" key="3">
    <source>
        <dbReference type="Proteomes" id="UP000027946"/>
    </source>
</evidence>
<accession>A0A069RG52</accession>
<dbReference type="RefSeq" id="WP_038262432.1">
    <property type="nucleotide sequence ID" value="NZ_FSRH01000007.1"/>
</dbReference>
<dbReference type="InterPro" id="IPR001539">
    <property type="entry name" value="Peptidase_U32"/>
</dbReference>
<dbReference type="InterPro" id="IPR020988">
    <property type="entry name" value="Pept_U32_collagenase"/>
</dbReference>
<organism evidence="2 3">
    <name type="scientific">Peptoclostridium litorale DSM 5388</name>
    <dbReference type="NCBI Taxonomy" id="1121324"/>
    <lineage>
        <taxon>Bacteria</taxon>
        <taxon>Bacillati</taxon>
        <taxon>Bacillota</taxon>
        <taxon>Clostridia</taxon>
        <taxon>Peptostreptococcales</taxon>
        <taxon>Peptoclostridiaceae</taxon>
        <taxon>Peptoclostridium</taxon>
    </lineage>
</organism>
<dbReference type="Pfam" id="PF01136">
    <property type="entry name" value="Peptidase_U32"/>
    <property type="match status" value="2"/>
</dbReference>
<comment type="caution">
    <text evidence="2">The sequence shown here is derived from an EMBL/GenBank/DDBJ whole genome shotgun (WGS) entry which is preliminary data.</text>
</comment>
<dbReference type="OrthoDB" id="9807498at2"/>
<dbReference type="EMBL" id="JJMM01000005">
    <property type="protein sequence ID" value="KDR95996.1"/>
    <property type="molecule type" value="Genomic_DNA"/>
</dbReference>
<dbReference type="Proteomes" id="UP000027946">
    <property type="component" value="Unassembled WGS sequence"/>
</dbReference>
<proteinExistence type="predicted"/>
<dbReference type="InterPro" id="IPR051454">
    <property type="entry name" value="RNA/ubiquinone_mod_enzymes"/>
</dbReference>
<protein>
    <submittedName>
        <fullName evidence="2">Peptidase U32 family protein</fullName>
    </submittedName>
</protein>
<evidence type="ECO:0000259" key="1">
    <source>
        <dbReference type="Pfam" id="PF12392"/>
    </source>
</evidence>
<dbReference type="STRING" id="1121324.CLIT_5c00060"/>
<dbReference type="PANTHER" id="PTHR30217">
    <property type="entry name" value="PEPTIDASE U32 FAMILY"/>
    <property type="match status" value="1"/>
</dbReference>
<dbReference type="PANTHER" id="PTHR30217:SF10">
    <property type="entry name" value="23S RRNA 5-HYDROXYCYTIDINE C2501 SYNTHASE"/>
    <property type="match status" value="1"/>
</dbReference>
<dbReference type="eggNOG" id="COG0826">
    <property type="taxonomic scope" value="Bacteria"/>
</dbReference>
<gene>
    <name evidence="2" type="ORF">CLIT_5c00060</name>
</gene>
<dbReference type="AlphaFoldDB" id="A0A069RG52"/>
<sequence>MKKIEILSPAGSFEAFVAAVQSGADAIYIGGQQFSARAFADNFDRDEIMEAVRYAHIRGVKVYVTVNTLVKEKEAKGFMEYVDFLYGEDVDALILQDIGMAAEVKKRYPDFEIHASTQMSAHSLEDVKFLENMGFSRVVLSRELSIDEISHISKNAKAEIEIFVHGALCICYSGQCLMSSMIGGRSGNRGKCAQPCRKEYDILNTKSGETIRTDGRYVLSPMDTCTIDEIGKIIDSGAISLKIEGRMKKPEYVATVTGIYKKAAQSYIESGKSTVSQDDIDELNSIFSRGFTKGYMFDETNGGIISTNNQSKKGIRIGTVEYLDKGRKRLGIKLEKRISKGDGLTVGGIVGRVLIKGMPSNYADAGQTVELDYIGTATEGEVIYRNLDAELTKKAQQTYKNGAENRPALINMEFSVSIGKYPKLSMRDNRANEVCVEGETPAEKALKVAMSSEKIMQQLQKLGGTPYEIESAKVDVQEGLSMPVKLINEMRRDAIERLDEMRAIMNEGRNYIEEDLSMFELNSQIGKELPENPQIRVKAYGIEQLKKVMELEDADLIDAMYFECERDIQEAANICREKGVRLICSLPRVMRNEEYSLIDRLNGAGVSDFCVSTHGQIGAVKGIEASFCCDHGLNVFNSYSAGSLTLQGSGSVCISPELNISDIKNACDKESGTVEAFVYGRLPLMISEYCLVGTLAGECTGGKADGKCVNEGSYAIRDKMDEVFPVGKANGCRSIIYNSKTLCMLDRLRDVYKAGVGIFKIDLALESPDDSKEIVKAHIQAVEDGFEMDEYTSGVYQKLKDRGITNGHFYRGVE</sequence>
<name>A0A069RG52_PEPLI</name>
<keyword evidence="3" id="KW-1185">Reference proteome</keyword>
<feature type="domain" description="Peptidase U32 collagenase" evidence="1">
    <location>
        <begin position="383"/>
        <end position="502"/>
    </location>
</feature>